<gene>
    <name evidence="1" type="ORF">T11_10162</name>
</gene>
<protein>
    <submittedName>
        <fullName evidence="1">Uncharacterized protein</fullName>
    </submittedName>
</protein>
<reference evidence="1 2" key="1">
    <citation type="submission" date="2015-01" db="EMBL/GenBank/DDBJ databases">
        <title>Evolution of Trichinella species and genotypes.</title>
        <authorList>
            <person name="Korhonen P.K."/>
            <person name="Edoardo P."/>
            <person name="Giuseppe L.R."/>
            <person name="Gasser R.B."/>
        </authorList>
    </citation>
    <scope>NUCLEOTIDE SEQUENCE [LARGE SCALE GENOMIC DNA]</scope>
    <source>
        <strain evidence="1">ISS1029</strain>
    </source>
</reference>
<dbReference type="AlphaFoldDB" id="A0A0V1HHK7"/>
<proteinExistence type="predicted"/>
<evidence type="ECO:0000313" key="2">
    <source>
        <dbReference type="Proteomes" id="UP000055024"/>
    </source>
</evidence>
<name>A0A0V1HHK7_9BILA</name>
<dbReference type="Proteomes" id="UP000055024">
    <property type="component" value="Unassembled WGS sequence"/>
</dbReference>
<organism evidence="1 2">
    <name type="scientific">Trichinella zimbabwensis</name>
    <dbReference type="NCBI Taxonomy" id="268475"/>
    <lineage>
        <taxon>Eukaryota</taxon>
        <taxon>Metazoa</taxon>
        <taxon>Ecdysozoa</taxon>
        <taxon>Nematoda</taxon>
        <taxon>Enoplea</taxon>
        <taxon>Dorylaimia</taxon>
        <taxon>Trichinellida</taxon>
        <taxon>Trichinellidae</taxon>
        <taxon>Trichinella</taxon>
    </lineage>
</organism>
<sequence length="71" mass="8108">MDETAGVNVHLPNKLLNIVTQQQYDTYFALLAEYTHERLQPLFKFDFADSKLSSGEKNNKLLETSLEACKS</sequence>
<accession>A0A0V1HHK7</accession>
<evidence type="ECO:0000313" key="1">
    <source>
        <dbReference type="EMBL" id="KRZ09696.1"/>
    </source>
</evidence>
<dbReference type="EMBL" id="JYDP01000069">
    <property type="protein sequence ID" value="KRZ09696.1"/>
    <property type="molecule type" value="Genomic_DNA"/>
</dbReference>
<keyword evidence="2" id="KW-1185">Reference proteome</keyword>
<comment type="caution">
    <text evidence="1">The sequence shown here is derived from an EMBL/GenBank/DDBJ whole genome shotgun (WGS) entry which is preliminary data.</text>
</comment>